<feature type="transmembrane region" description="Helical" evidence="1">
    <location>
        <begin position="145"/>
        <end position="166"/>
    </location>
</feature>
<dbReference type="GO" id="GO:0005778">
    <property type="term" value="C:peroxisomal membrane"/>
    <property type="evidence" value="ECO:0007669"/>
    <property type="project" value="TreeGrafter"/>
</dbReference>
<reference evidence="2 3" key="1">
    <citation type="submission" date="2019-07" db="EMBL/GenBank/DDBJ databases">
        <authorList>
            <person name="Friedrich A."/>
            <person name="Schacherer J."/>
        </authorList>
    </citation>
    <scope>NUCLEOTIDE SEQUENCE [LARGE SCALE GENOMIC DNA]</scope>
</reference>
<keyword evidence="1" id="KW-1133">Transmembrane helix</keyword>
<dbReference type="EMBL" id="CABFWN010000005">
    <property type="protein sequence ID" value="VUG19729.1"/>
    <property type="molecule type" value="Genomic_DNA"/>
</dbReference>
<evidence type="ECO:0000256" key="1">
    <source>
        <dbReference type="SAM" id="Phobius"/>
    </source>
</evidence>
<name>A0A7D9H4T6_DEKBR</name>
<feature type="transmembrane region" description="Helical" evidence="1">
    <location>
        <begin position="96"/>
        <end position="115"/>
    </location>
</feature>
<gene>
    <name evidence="2" type="ORF">DEBR0S5_10484G</name>
</gene>
<dbReference type="PANTHER" id="PTHR15460:SF3">
    <property type="entry name" value="PEROXISOMAL MEMBRANE PROTEIN 4"/>
    <property type="match status" value="1"/>
</dbReference>
<feature type="transmembrane region" description="Helical" evidence="1">
    <location>
        <begin position="187"/>
        <end position="204"/>
    </location>
</feature>
<protein>
    <submittedName>
        <fullName evidence="2">DEBR0S5_10484g1_1</fullName>
    </submittedName>
</protein>
<keyword evidence="1" id="KW-0472">Membrane</keyword>
<dbReference type="InterPro" id="IPR019531">
    <property type="entry name" value="Pmp4"/>
</dbReference>
<evidence type="ECO:0000313" key="3">
    <source>
        <dbReference type="Proteomes" id="UP000478008"/>
    </source>
</evidence>
<dbReference type="Proteomes" id="UP000478008">
    <property type="component" value="Unassembled WGS sequence"/>
</dbReference>
<accession>A0A7D9H4T6</accession>
<organism evidence="2 3">
    <name type="scientific">Dekkera bruxellensis</name>
    <name type="common">Brettanomyces custersii</name>
    <dbReference type="NCBI Taxonomy" id="5007"/>
    <lineage>
        <taxon>Eukaryota</taxon>
        <taxon>Fungi</taxon>
        <taxon>Dikarya</taxon>
        <taxon>Ascomycota</taxon>
        <taxon>Saccharomycotina</taxon>
        <taxon>Pichiomycetes</taxon>
        <taxon>Pichiales</taxon>
        <taxon>Pichiaceae</taxon>
        <taxon>Brettanomyces</taxon>
    </lineage>
</organism>
<proteinExistence type="predicted"/>
<sequence length="237" mass="27065">MPNSLESIKLPFEVYRAAKNGFIYGYKIRFAHTFALQLLTLRKSSMTLSRLIGKFRNCIRLGFEHGKVLAIYAIIYEGLVKFLGGGEGEKDKRRRAVITFISGFTGGILVYGGLINKFAEIVRNRRSNAGADKCKKHTHFLNQRILAQISLYTLSRTILAVARYLLERKIKKSANLNNTTTNNLRKKGTLLALGLVWGTVMMMYDSDENVLLQKSMKLSMDYIYGERLRSIMEAFWM</sequence>
<keyword evidence="3" id="KW-1185">Reference proteome</keyword>
<evidence type="ECO:0000313" key="2">
    <source>
        <dbReference type="EMBL" id="VUG19729.1"/>
    </source>
</evidence>
<keyword evidence="1" id="KW-0812">Transmembrane</keyword>
<dbReference type="PANTHER" id="PTHR15460">
    <property type="entry name" value="PEROXISOMAL MEMBRANE PROTEIN 4"/>
    <property type="match status" value="1"/>
</dbReference>
<dbReference type="AlphaFoldDB" id="A0A7D9H4T6"/>